<feature type="compositionally biased region" description="Gly residues" evidence="1">
    <location>
        <begin position="1"/>
        <end position="14"/>
    </location>
</feature>
<dbReference type="AlphaFoldDB" id="D7G4T2"/>
<dbReference type="EMBL" id="FN648796">
    <property type="protein sequence ID" value="CBJ27175.1"/>
    <property type="molecule type" value="Genomic_DNA"/>
</dbReference>
<dbReference type="Proteomes" id="UP000002630">
    <property type="component" value="Linkage Group LG08"/>
</dbReference>
<reference evidence="2 3" key="1">
    <citation type="journal article" date="2010" name="Nature">
        <title>The Ectocarpus genome and the independent evolution of multicellularity in brown algae.</title>
        <authorList>
            <person name="Cock J.M."/>
            <person name="Sterck L."/>
            <person name="Rouze P."/>
            <person name="Scornet D."/>
            <person name="Allen A.E."/>
            <person name="Amoutzias G."/>
            <person name="Anthouard V."/>
            <person name="Artiguenave F."/>
            <person name="Aury J.M."/>
            <person name="Badger J.H."/>
            <person name="Beszteri B."/>
            <person name="Billiau K."/>
            <person name="Bonnet E."/>
            <person name="Bothwell J.H."/>
            <person name="Bowler C."/>
            <person name="Boyen C."/>
            <person name="Brownlee C."/>
            <person name="Carrano C.J."/>
            <person name="Charrier B."/>
            <person name="Cho G.Y."/>
            <person name="Coelho S.M."/>
            <person name="Collen J."/>
            <person name="Corre E."/>
            <person name="Da Silva C."/>
            <person name="Delage L."/>
            <person name="Delaroque N."/>
            <person name="Dittami S.M."/>
            <person name="Doulbeau S."/>
            <person name="Elias M."/>
            <person name="Farnham G."/>
            <person name="Gachon C.M."/>
            <person name="Gschloessl B."/>
            <person name="Heesch S."/>
            <person name="Jabbari K."/>
            <person name="Jubin C."/>
            <person name="Kawai H."/>
            <person name="Kimura K."/>
            <person name="Kloareg B."/>
            <person name="Kupper F.C."/>
            <person name="Lang D."/>
            <person name="Le Bail A."/>
            <person name="Leblanc C."/>
            <person name="Lerouge P."/>
            <person name="Lohr M."/>
            <person name="Lopez P.J."/>
            <person name="Martens C."/>
            <person name="Maumus F."/>
            <person name="Michel G."/>
            <person name="Miranda-Saavedra D."/>
            <person name="Morales J."/>
            <person name="Moreau H."/>
            <person name="Motomura T."/>
            <person name="Nagasato C."/>
            <person name="Napoli C.A."/>
            <person name="Nelson D.R."/>
            <person name="Nyvall-Collen P."/>
            <person name="Peters A.F."/>
            <person name="Pommier C."/>
            <person name="Potin P."/>
            <person name="Poulain J."/>
            <person name="Quesneville H."/>
            <person name="Read B."/>
            <person name="Rensing S.A."/>
            <person name="Ritter A."/>
            <person name="Rousvoal S."/>
            <person name="Samanta M."/>
            <person name="Samson G."/>
            <person name="Schroeder D.C."/>
            <person name="Segurens B."/>
            <person name="Strittmatter M."/>
            <person name="Tonon T."/>
            <person name="Tregear J.W."/>
            <person name="Valentin K."/>
            <person name="von Dassow P."/>
            <person name="Yamagishi T."/>
            <person name="Van de Peer Y."/>
            <person name="Wincker P."/>
        </authorList>
    </citation>
    <scope>NUCLEOTIDE SEQUENCE [LARGE SCALE GENOMIC DNA]</scope>
    <source>
        <strain evidence="3">Ec32 / CCAP1310/4</strain>
    </source>
</reference>
<protein>
    <submittedName>
        <fullName evidence="2">Uncharacterized protein</fullName>
    </submittedName>
</protein>
<accession>D7G4T2</accession>
<dbReference type="EMBL" id="FN649733">
    <property type="protein sequence ID" value="CBJ27175.1"/>
    <property type="molecule type" value="Genomic_DNA"/>
</dbReference>
<gene>
    <name evidence="2" type="ORF">Esi_0058_0063</name>
</gene>
<dbReference type="InParanoid" id="D7G4T2"/>
<proteinExistence type="predicted"/>
<feature type="region of interest" description="Disordered" evidence="1">
    <location>
        <begin position="1"/>
        <end position="28"/>
    </location>
</feature>
<evidence type="ECO:0000313" key="3">
    <source>
        <dbReference type="Proteomes" id="UP000002630"/>
    </source>
</evidence>
<keyword evidence="3" id="KW-1185">Reference proteome</keyword>
<organism evidence="2 3">
    <name type="scientific">Ectocarpus siliculosus</name>
    <name type="common">Brown alga</name>
    <name type="synonym">Conferva siliculosa</name>
    <dbReference type="NCBI Taxonomy" id="2880"/>
    <lineage>
        <taxon>Eukaryota</taxon>
        <taxon>Sar</taxon>
        <taxon>Stramenopiles</taxon>
        <taxon>Ochrophyta</taxon>
        <taxon>PX clade</taxon>
        <taxon>Phaeophyceae</taxon>
        <taxon>Ectocarpales</taxon>
        <taxon>Ectocarpaceae</taxon>
        <taxon>Ectocarpus</taxon>
    </lineage>
</organism>
<evidence type="ECO:0000313" key="2">
    <source>
        <dbReference type="EMBL" id="CBJ27175.1"/>
    </source>
</evidence>
<sequence>MSGAQGGEGAGPIGEGAPSANGDRDSVDDVIERLLSVRENDHTLLENEREHRHIRQAAAMQLGKLVAWCRKAM</sequence>
<name>D7G4T2_ECTSI</name>
<evidence type="ECO:0000256" key="1">
    <source>
        <dbReference type="SAM" id="MobiDB-lite"/>
    </source>
</evidence>